<sequence length="638" mass="67086">MRSSTPTRWMPSILLFAFLLVSSATANSESITNGEYEKEPRHDTKAAGIGEGLAAASDLKGRTSTITEISTKVVAAEIPTETRSINHQYHRHGTGPELLRARGVTTNISTATTTNAAALACYKTYSKWRQGSISWYSTAISGRSTSLKTTTSTITQVLQTVNTIYPSKSLSTYKLCDGSPRVDFEPLTLTSTYTSFSPYEAYVTVGLPVYSVPHPRKATSDECLYLYYGSGISWDDVTLMALCGSPAHLGQPCLIMGGPVELAYFPVTTAGSNKCHANGSTITNTGGPTVIEALGTTLTSGNVYLSFKTLYAFQDGFDNRIGPTYTDFIMPFPSSAISTQCGGWQSAQGPGTPLNYADLNFPWPASAYNCMNRCSTDVSTTYINGTDAPYKPPSQCSTIWSDLNPILAMPTEVRDMVPEWSSCSMWDEALPNFVFDPPRALVAGTAVATPTVPWKGPATTATASPAETSYTALPETMATTSATTPTSTSSASTIPSPSSSSASTWIPSAAPRPSRGIGHTAINIEFNIDGHTFTASAGDNAFSISGQTISVGGPAQVVEGETISLALGGFVVNATTTIPFTSTHSAVTTSAGTQASGTQVSMQQSTTAGKKTSSSAGSRIAISWAGIALGSLVAMVYL</sequence>
<dbReference type="GeneID" id="40747150"/>
<name>A0A074YLB3_AURPU</name>
<reference evidence="3 4" key="1">
    <citation type="journal article" date="2014" name="BMC Genomics">
        <title>Genome sequencing of four Aureobasidium pullulans varieties: biotechnological potential, stress tolerance, and description of new species.</title>
        <authorList>
            <person name="Gostin Ar C."/>
            <person name="Ohm R.A."/>
            <person name="Kogej T."/>
            <person name="Sonjak S."/>
            <person name="Turk M."/>
            <person name="Zajc J."/>
            <person name="Zalar P."/>
            <person name="Grube M."/>
            <person name="Sun H."/>
            <person name="Han J."/>
            <person name="Sharma A."/>
            <person name="Chiniquy J."/>
            <person name="Ngan C.Y."/>
            <person name="Lipzen A."/>
            <person name="Barry K."/>
            <person name="Grigoriev I.V."/>
            <person name="Gunde-Cimerman N."/>
        </authorList>
    </citation>
    <scope>NUCLEOTIDE SEQUENCE [LARGE SCALE GENOMIC DNA]</scope>
    <source>
        <strain evidence="3 4">EXF-150</strain>
    </source>
</reference>
<feature type="region of interest" description="Disordered" evidence="1">
    <location>
        <begin position="591"/>
        <end position="613"/>
    </location>
</feature>
<keyword evidence="2" id="KW-0732">Signal</keyword>
<dbReference type="EMBL" id="KL584976">
    <property type="protein sequence ID" value="KEQ87646.1"/>
    <property type="molecule type" value="Genomic_DNA"/>
</dbReference>
<feature type="signal peptide" evidence="2">
    <location>
        <begin position="1"/>
        <end position="26"/>
    </location>
</feature>
<keyword evidence="4" id="KW-1185">Reference proteome</keyword>
<evidence type="ECO:0000256" key="1">
    <source>
        <dbReference type="SAM" id="MobiDB-lite"/>
    </source>
</evidence>
<feature type="chain" id="PRO_5001703415" evidence="2">
    <location>
        <begin position="27"/>
        <end position="638"/>
    </location>
</feature>
<dbReference type="AlphaFoldDB" id="A0A074YLB3"/>
<evidence type="ECO:0000256" key="2">
    <source>
        <dbReference type="SAM" id="SignalP"/>
    </source>
</evidence>
<proteinExistence type="predicted"/>
<dbReference type="OrthoDB" id="3944128at2759"/>
<dbReference type="RefSeq" id="XP_029763833.1">
    <property type="nucleotide sequence ID" value="XM_029904844.1"/>
</dbReference>
<dbReference type="HOGENOM" id="CLU_505225_0_0_1"/>
<dbReference type="Proteomes" id="UP000030706">
    <property type="component" value="Unassembled WGS sequence"/>
</dbReference>
<gene>
    <name evidence="3" type="ORF">M438DRAFT_342786</name>
</gene>
<feature type="compositionally biased region" description="Low complexity" evidence="1">
    <location>
        <begin position="478"/>
        <end position="511"/>
    </location>
</feature>
<evidence type="ECO:0000313" key="4">
    <source>
        <dbReference type="Proteomes" id="UP000030706"/>
    </source>
</evidence>
<evidence type="ECO:0000313" key="3">
    <source>
        <dbReference type="EMBL" id="KEQ87646.1"/>
    </source>
</evidence>
<organism evidence="3 4">
    <name type="scientific">Aureobasidium pullulans EXF-150</name>
    <dbReference type="NCBI Taxonomy" id="1043002"/>
    <lineage>
        <taxon>Eukaryota</taxon>
        <taxon>Fungi</taxon>
        <taxon>Dikarya</taxon>
        <taxon>Ascomycota</taxon>
        <taxon>Pezizomycotina</taxon>
        <taxon>Dothideomycetes</taxon>
        <taxon>Dothideomycetidae</taxon>
        <taxon>Dothideales</taxon>
        <taxon>Saccotheciaceae</taxon>
        <taxon>Aureobasidium</taxon>
    </lineage>
</organism>
<feature type="compositionally biased region" description="Polar residues" evidence="1">
    <location>
        <begin position="591"/>
        <end position="604"/>
    </location>
</feature>
<accession>A0A074YLB3</accession>
<protein>
    <submittedName>
        <fullName evidence="3">Uncharacterized protein</fullName>
    </submittedName>
</protein>
<feature type="region of interest" description="Disordered" evidence="1">
    <location>
        <begin position="478"/>
        <end position="516"/>
    </location>
</feature>